<dbReference type="PANTHER" id="PTHR30269:SF37">
    <property type="entry name" value="MEMBRANE TRANSPORTER PROTEIN"/>
    <property type="match status" value="1"/>
</dbReference>
<keyword evidence="7 8" id="KW-0472">Membrane</keyword>
<keyword evidence="6 8" id="KW-1133">Transmembrane helix</keyword>
<dbReference type="KEGG" id="ttc:FOKN1_1935"/>
<evidence type="ECO:0000256" key="5">
    <source>
        <dbReference type="ARBA" id="ARBA00022692"/>
    </source>
</evidence>
<dbReference type="InterPro" id="IPR002781">
    <property type="entry name" value="TM_pro_TauE-like"/>
</dbReference>
<evidence type="ECO:0000256" key="4">
    <source>
        <dbReference type="ARBA" id="ARBA00022475"/>
    </source>
</evidence>
<evidence type="ECO:0000313" key="9">
    <source>
        <dbReference type="EMBL" id="BAZ94315.1"/>
    </source>
</evidence>
<sequence>MTPFELTLLVLLAFAGSFIQALTGFALGLIVMGLASLLGLASIPFLAAVVSMISMANGAWVLGRHPRAIDWPQLGWMTLGLAPMIALGMALLAWMNTATPVLLQQLLGAVILAAALVLFFRPHPLPRPSGAAAGLISGAAGGLLGGLFSTAGPPIVFHIYRQPWDMARIRSTLLAIFFLSTLLRLIVQILRGEFEPAMLEAAAWCLFPVLLAAQFGARLTRHVPIVQMRRLAFALLAISGLGLLLVRG</sequence>
<organism evidence="9 10">
    <name type="scientific">Thiohalobacter thiocyanaticus</name>
    <dbReference type="NCBI Taxonomy" id="585455"/>
    <lineage>
        <taxon>Bacteria</taxon>
        <taxon>Pseudomonadati</taxon>
        <taxon>Pseudomonadota</taxon>
        <taxon>Gammaproteobacteria</taxon>
        <taxon>Thiohalobacterales</taxon>
        <taxon>Thiohalobacteraceae</taxon>
        <taxon>Thiohalobacter</taxon>
    </lineage>
</organism>
<dbReference type="Proteomes" id="UP000218765">
    <property type="component" value="Chromosome"/>
</dbReference>
<evidence type="ECO:0000256" key="6">
    <source>
        <dbReference type="ARBA" id="ARBA00022989"/>
    </source>
</evidence>
<evidence type="ECO:0000256" key="2">
    <source>
        <dbReference type="ARBA" id="ARBA00009142"/>
    </source>
</evidence>
<protein>
    <recommendedName>
        <fullName evidence="8">Probable membrane transporter protein</fullName>
    </recommendedName>
</protein>
<accession>A0A1Z4VS60</accession>
<dbReference type="GO" id="GO:0005886">
    <property type="term" value="C:plasma membrane"/>
    <property type="evidence" value="ECO:0007669"/>
    <property type="project" value="UniProtKB-SubCell"/>
</dbReference>
<evidence type="ECO:0000256" key="8">
    <source>
        <dbReference type="RuleBase" id="RU363041"/>
    </source>
</evidence>
<feature type="transmembrane region" description="Helical" evidence="8">
    <location>
        <begin position="74"/>
        <end position="95"/>
    </location>
</feature>
<comment type="subcellular location">
    <subcellularLocation>
        <location evidence="1 8">Cell membrane</location>
        <topology evidence="1 8">Multi-pass membrane protein</topology>
    </subcellularLocation>
</comment>
<keyword evidence="5 8" id="KW-0812">Transmembrane</keyword>
<dbReference type="OrthoDB" id="7029178at2"/>
<dbReference type="RefSeq" id="WP_096366419.1">
    <property type="nucleotide sequence ID" value="NZ_AP018052.1"/>
</dbReference>
<feature type="transmembrane region" description="Helical" evidence="8">
    <location>
        <begin position="37"/>
        <end position="62"/>
    </location>
</feature>
<dbReference type="PANTHER" id="PTHR30269">
    <property type="entry name" value="TRANSMEMBRANE PROTEIN YFCA"/>
    <property type="match status" value="1"/>
</dbReference>
<keyword evidence="10" id="KW-1185">Reference proteome</keyword>
<dbReference type="EMBL" id="AP018052">
    <property type="protein sequence ID" value="BAZ94315.1"/>
    <property type="molecule type" value="Genomic_DNA"/>
</dbReference>
<keyword evidence="3" id="KW-0813">Transport</keyword>
<gene>
    <name evidence="9" type="ORF">FOKN1_1935</name>
</gene>
<dbReference type="AlphaFoldDB" id="A0A1Z4VS60"/>
<proteinExistence type="inferred from homology"/>
<dbReference type="InterPro" id="IPR052017">
    <property type="entry name" value="TSUP"/>
</dbReference>
<feature type="transmembrane region" description="Helical" evidence="8">
    <location>
        <begin position="229"/>
        <end position="246"/>
    </location>
</feature>
<comment type="similarity">
    <text evidence="2 8">Belongs to the 4-toluene sulfonate uptake permease (TSUP) (TC 2.A.102) family.</text>
</comment>
<feature type="transmembrane region" description="Helical" evidence="8">
    <location>
        <begin position="169"/>
        <end position="187"/>
    </location>
</feature>
<feature type="transmembrane region" description="Helical" evidence="8">
    <location>
        <begin position="101"/>
        <end position="120"/>
    </location>
</feature>
<reference evidence="9 10" key="1">
    <citation type="submission" date="2017-05" db="EMBL/GenBank/DDBJ databases">
        <title>Thiocyanate degradation by Thiohalobacter thiocyanaticus FOKN1.</title>
        <authorList>
            <person name="Oshiki M."/>
            <person name="Fukushima T."/>
            <person name="Kawano S."/>
            <person name="Nakagawa J."/>
        </authorList>
    </citation>
    <scope>NUCLEOTIDE SEQUENCE [LARGE SCALE GENOMIC DNA]</scope>
    <source>
        <strain evidence="9 10">FOKN1</strain>
    </source>
</reference>
<evidence type="ECO:0000256" key="1">
    <source>
        <dbReference type="ARBA" id="ARBA00004651"/>
    </source>
</evidence>
<keyword evidence="4 8" id="KW-1003">Cell membrane</keyword>
<feature type="transmembrane region" description="Helical" evidence="8">
    <location>
        <begin position="199"/>
        <end position="217"/>
    </location>
</feature>
<evidence type="ECO:0000256" key="7">
    <source>
        <dbReference type="ARBA" id="ARBA00023136"/>
    </source>
</evidence>
<name>A0A1Z4VS60_9GAMM</name>
<feature type="transmembrane region" description="Helical" evidence="8">
    <location>
        <begin position="132"/>
        <end position="157"/>
    </location>
</feature>
<dbReference type="Pfam" id="PF01925">
    <property type="entry name" value="TauE"/>
    <property type="match status" value="1"/>
</dbReference>
<evidence type="ECO:0000256" key="3">
    <source>
        <dbReference type="ARBA" id="ARBA00022448"/>
    </source>
</evidence>
<evidence type="ECO:0000313" key="10">
    <source>
        <dbReference type="Proteomes" id="UP000218765"/>
    </source>
</evidence>